<reference evidence="9" key="1">
    <citation type="submission" date="2017-09" db="EMBL/GenBank/DDBJ databases">
        <title>Depth-based differentiation of microbial function through sediment-hosted aquifers and enrichment of novel symbionts in the deep terrestrial subsurface.</title>
        <authorList>
            <person name="Probst A.J."/>
            <person name="Ladd B."/>
            <person name="Jarett J.K."/>
            <person name="Geller-Mcgrath D.E."/>
            <person name="Sieber C.M.K."/>
            <person name="Emerson J.B."/>
            <person name="Anantharaman K."/>
            <person name="Thomas B.C."/>
            <person name="Malmstrom R."/>
            <person name="Stieglmeier M."/>
            <person name="Klingl A."/>
            <person name="Woyke T."/>
            <person name="Ryan C.M."/>
            <person name="Banfield J.F."/>
        </authorList>
    </citation>
    <scope>NUCLEOTIDE SEQUENCE [LARGE SCALE GENOMIC DNA]</scope>
</reference>
<dbReference type="GO" id="GO:0005524">
    <property type="term" value="F:ATP binding"/>
    <property type="evidence" value="ECO:0007669"/>
    <property type="project" value="UniProtKB-KW"/>
</dbReference>
<dbReference type="PROSITE" id="PS51273">
    <property type="entry name" value="GATASE_TYPE_1"/>
    <property type="match status" value="1"/>
</dbReference>
<name>A0A2H0VEA5_9BACT</name>
<dbReference type="GO" id="GO:0004642">
    <property type="term" value="F:phosphoribosylformylglycinamidine synthase activity"/>
    <property type="evidence" value="ECO:0007669"/>
    <property type="project" value="InterPro"/>
</dbReference>
<organism evidence="8 9">
    <name type="scientific">Candidatus Doudnabacteria bacterium CG10_big_fil_rev_8_21_14_0_10_41_10</name>
    <dbReference type="NCBI Taxonomy" id="1974551"/>
    <lineage>
        <taxon>Bacteria</taxon>
        <taxon>Candidatus Doudnaibacteriota</taxon>
    </lineage>
</organism>
<keyword evidence="6" id="KW-0067">ATP-binding</keyword>
<keyword evidence="4" id="KW-0658">Purine biosynthesis</keyword>
<dbReference type="GO" id="GO:0005737">
    <property type="term" value="C:cytoplasm"/>
    <property type="evidence" value="ECO:0007669"/>
    <property type="project" value="TreeGrafter"/>
</dbReference>
<keyword evidence="1" id="KW-0963">Cytoplasm</keyword>
<dbReference type="SUPFAM" id="SSF52317">
    <property type="entry name" value="Class I glutamine amidotransferase-like"/>
    <property type="match status" value="1"/>
</dbReference>
<dbReference type="PANTHER" id="PTHR10099:SF1">
    <property type="entry name" value="PHOSPHORIBOSYLFORMYLGLYCINAMIDINE SYNTHASE"/>
    <property type="match status" value="1"/>
</dbReference>
<dbReference type="Gene3D" id="3.40.50.880">
    <property type="match status" value="1"/>
</dbReference>
<dbReference type="GO" id="GO:0006189">
    <property type="term" value="P:'de novo' IMP biosynthetic process"/>
    <property type="evidence" value="ECO:0007669"/>
    <property type="project" value="InterPro"/>
</dbReference>
<protein>
    <submittedName>
        <fullName evidence="8">Phosphoribosylformylglycinamidine synthase I</fullName>
    </submittedName>
</protein>
<evidence type="ECO:0000256" key="6">
    <source>
        <dbReference type="ARBA" id="ARBA00022840"/>
    </source>
</evidence>
<evidence type="ECO:0000256" key="4">
    <source>
        <dbReference type="ARBA" id="ARBA00022755"/>
    </source>
</evidence>
<keyword evidence="5" id="KW-0378">Hydrolase</keyword>
<dbReference type="AlphaFoldDB" id="A0A2H0VEA5"/>
<dbReference type="InterPro" id="IPR010075">
    <property type="entry name" value="PRibForGlyAmidine_synth_PurQ"/>
</dbReference>
<dbReference type="SMART" id="SM01211">
    <property type="entry name" value="GATase_5"/>
    <property type="match status" value="1"/>
</dbReference>
<evidence type="ECO:0000313" key="9">
    <source>
        <dbReference type="Proteomes" id="UP000230557"/>
    </source>
</evidence>
<dbReference type="InterPro" id="IPR029062">
    <property type="entry name" value="Class_I_gatase-like"/>
</dbReference>
<evidence type="ECO:0000256" key="2">
    <source>
        <dbReference type="ARBA" id="ARBA00022598"/>
    </source>
</evidence>
<accession>A0A2H0VEA5</accession>
<keyword evidence="3" id="KW-0547">Nucleotide-binding</keyword>
<evidence type="ECO:0000313" key="8">
    <source>
        <dbReference type="EMBL" id="PIR97437.1"/>
    </source>
</evidence>
<evidence type="ECO:0000256" key="1">
    <source>
        <dbReference type="ARBA" id="ARBA00022490"/>
    </source>
</evidence>
<dbReference type="PIRSF" id="PIRSF001586">
    <property type="entry name" value="FGAM_synth_I"/>
    <property type="match status" value="1"/>
</dbReference>
<dbReference type="NCBIfam" id="TIGR01737">
    <property type="entry name" value="FGAM_synth_I"/>
    <property type="match status" value="1"/>
</dbReference>
<evidence type="ECO:0000256" key="5">
    <source>
        <dbReference type="ARBA" id="ARBA00022801"/>
    </source>
</evidence>
<dbReference type="GO" id="GO:0016787">
    <property type="term" value="F:hydrolase activity"/>
    <property type="evidence" value="ECO:0007669"/>
    <property type="project" value="UniProtKB-KW"/>
</dbReference>
<keyword evidence="7" id="KW-0315">Glutamine amidotransferase</keyword>
<dbReference type="Proteomes" id="UP000230557">
    <property type="component" value="Unassembled WGS sequence"/>
</dbReference>
<dbReference type="EMBL" id="PFAJ01000017">
    <property type="protein sequence ID" value="PIR97437.1"/>
    <property type="molecule type" value="Genomic_DNA"/>
</dbReference>
<sequence length="262" mass="29060">MKPKAIILKTDGINCDEEMQFAFELAEGLSEIVHVNQIFSSEKKLSDYQILGIPGGFSYGDDVMSGKILANQLLYRIGDELQSFVNSDKLVIGICNGFQVLVRTGLLPFGGKPAEEASLIVNSNAKFMSQWEGLKVQESKCVFTKGLSGKTVEYPIAHGEGKFIVKNDSVFDSLKQNNQIVFTYTNNPNGSVADIAGICNESGKILGLMPHPERYILKTQYYNWRRISIPPADEGREAESRKGFNSPQGLPIFQNAVRYFTD</sequence>
<gene>
    <name evidence="8" type="primary">purQ</name>
    <name evidence="8" type="ORF">COT91_01370</name>
</gene>
<comment type="caution">
    <text evidence="8">The sequence shown here is derived from an EMBL/GenBank/DDBJ whole genome shotgun (WGS) entry which is preliminary data.</text>
</comment>
<dbReference type="PANTHER" id="PTHR10099">
    <property type="entry name" value="PHOSPHORIBOSYLFORMYLGLYCINAMIDINE SYNTHASE"/>
    <property type="match status" value="1"/>
</dbReference>
<proteinExistence type="predicted"/>
<dbReference type="Pfam" id="PF13507">
    <property type="entry name" value="GATase_5"/>
    <property type="match status" value="1"/>
</dbReference>
<evidence type="ECO:0000256" key="3">
    <source>
        <dbReference type="ARBA" id="ARBA00022741"/>
    </source>
</evidence>
<evidence type="ECO:0000256" key="7">
    <source>
        <dbReference type="ARBA" id="ARBA00022962"/>
    </source>
</evidence>
<keyword evidence="2" id="KW-0436">Ligase</keyword>